<dbReference type="Proteomes" id="UP000183982">
    <property type="component" value="Unassembled WGS sequence"/>
</dbReference>
<protein>
    <submittedName>
        <fullName evidence="1">Uncharacterized protein</fullName>
    </submittedName>
</protein>
<dbReference type="AlphaFoldDB" id="A0A1M6LVI4"/>
<evidence type="ECO:0000313" key="1">
    <source>
        <dbReference type="EMBL" id="SHJ75180.1"/>
    </source>
</evidence>
<keyword evidence="2" id="KW-1185">Reference proteome</keyword>
<dbReference type="STRING" id="1470563.SAMN05444000_112118"/>
<gene>
    <name evidence="1" type="ORF">SAMN05444000_112118</name>
</gene>
<dbReference type="EMBL" id="FQZQ01000012">
    <property type="protein sequence ID" value="SHJ75180.1"/>
    <property type="molecule type" value="Genomic_DNA"/>
</dbReference>
<reference evidence="2" key="1">
    <citation type="submission" date="2016-11" db="EMBL/GenBank/DDBJ databases">
        <authorList>
            <person name="Varghese N."/>
            <person name="Submissions S."/>
        </authorList>
    </citation>
    <scope>NUCLEOTIDE SEQUENCE [LARGE SCALE GENOMIC DNA]</scope>
    <source>
        <strain evidence="2">DSM 100564</strain>
    </source>
</reference>
<sequence>MSCRNPSAFAPQLYMLWSKCRHTDGYSKTQSDRSDYASIWFGECFIAVDSSPLKK</sequence>
<proteinExistence type="predicted"/>
<evidence type="ECO:0000313" key="2">
    <source>
        <dbReference type="Proteomes" id="UP000183982"/>
    </source>
</evidence>
<organism evidence="1 2">
    <name type="scientific">Shimia gijangensis</name>
    <dbReference type="NCBI Taxonomy" id="1470563"/>
    <lineage>
        <taxon>Bacteria</taxon>
        <taxon>Pseudomonadati</taxon>
        <taxon>Pseudomonadota</taxon>
        <taxon>Alphaproteobacteria</taxon>
        <taxon>Rhodobacterales</taxon>
        <taxon>Roseobacteraceae</taxon>
    </lineage>
</organism>
<accession>A0A1M6LVI4</accession>
<name>A0A1M6LVI4_9RHOB</name>